<gene>
    <name evidence="2" type="ORF">GCM10017643_18460</name>
</gene>
<dbReference type="AlphaFoldDB" id="A0A9W6J6J7"/>
<dbReference type="GO" id="GO:0006355">
    <property type="term" value="P:regulation of DNA-templated transcription"/>
    <property type="evidence" value="ECO:0007669"/>
    <property type="project" value="InterPro"/>
</dbReference>
<reference evidence="2" key="1">
    <citation type="journal article" date="2014" name="Int. J. Syst. Evol. Microbiol.">
        <title>Complete genome sequence of Corynebacterium casei LMG S-19264T (=DSM 44701T), isolated from a smear-ripened cheese.</title>
        <authorList>
            <consortium name="US DOE Joint Genome Institute (JGI-PGF)"/>
            <person name="Walter F."/>
            <person name="Albersmeier A."/>
            <person name="Kalinowski J."/>
            <person name="Ruckert C."/>
        </authorList>
    </citation>
    <scope>NUCLEOTIDE SEQUENCE</scope>
    <source>
        <strain evidence="2">VKM B-2484</strain>
    </source>
</reference>
<dbReference type="InterPro" id="IPR002145">
    <property type="entry name" value="CopG"/>
</dbReference>
<organism evidence="2 3">
    <name type="scientific">Ancylobacter dichloromethanicus</name>
    <dbReference type="NCBI Taxonomy" id="518825"/>
    <lineage>
        <taxon>Bacteria</taxon>
        <taxon>Pseudomonadati</taxon>
        <taxon>Pseudomonadota</taxon>
        <taxon>Alphaproteobacteria</taxon>
        <taxon>Hyphomicrobiales</taxon>
        <taxon>Xanthobacteraceae</taxon>
        <taxon>Ancylobacter</taxon>
    </lineage>
</organism>
<feature type="domain" description="Ribbon-helix-helix protein CopG" evidence="1">
    <location>
        <begin position="12"/>
        <end position="48"/>
    </location>
</feature>
<dbReference type="Pfam" id="PF01402">
    <property type="entry name" value="RHH_1"/>
    <property type="match status" value="1"/>
</dbReference>
<name>A0A9W6J6J7_9HYPH</name>
<reference evidence="2" key="2">
    <citation type="submission" date="2023-01" db="EMBL/GenBank/DDBJ databases">
        <authorList>
            <person name="Sun Q."/>
            <person name="Evtushenko L."/>
        </authorList>
    </citation>
    <scope>NUCLEOTIDE SEQUENCE</scope>
    <source>
        <strain evidence="2">VKM B-2484</strain>
    </source>
</reference>
<keyword evidence="3" id="KW-1185">Reference proteome</keyword>
<accession>A0A9W6J6J7</accession>
<proteinExistence type="predicted"/>
<evidence type="ECO:0000259" key="1">
    <source>
        <dbReference type="Pfam" id="PF01402"/>
    </source>
</evidence>
<dbReference type="RefSeq" id="WP_213373067.1">
    <property type="nucleotide sequence ID" value="NZ_BSFJ01000005.1"/>
</dbReference>
<dbReference type="Proteomes" id="UP001143370">
    <property type="component" value="Unassembled WGS sequence"/>
</dbReference>
<evidence type="ECO:0000313" key="2">
    <source>
        <dbReference type="EMBL" id="GLK71731.1"/>
    </source>
</evidence>
<sequence>MGRPRTEKQPARLTVTLDEQDYSAVCTLAAQNDVSAAWVIRRAVQQYLHPATSQAEMSAPQKHTRGQS</sequence>
<dbReference type="CDD" id="cd21631">
    <property type="entry name" value="RHH_CopG_NikR-like"/>
    <property type="match status" value="1"/>
</dbReference>
<protein>
    <recommendedName>
        <fullName evidence="1">Ribbon-helix-helix protein CopG domain-containing protein</fullName>
    </recommendedName>
</protein>
<dbReference type="EMBL" id="BSFJ01000005">
    <property type="protein sequence ID" value="GLK71731.1"/>
    <property type="molecule type" value="Genomic_DNA"/>
</dbReference>
<dbReference type="Gene3D" id="1.10.1220.10">
    <property type="entry name" value="Met repressor-like"/>
    <property type="match status" value="1"/>
</dbReference>
<evidence type="ECO:0000313" key="3">
    <source>
        <dbReference type="Proteomes" id="UP001143370"/>
    </source>
</evidence>
<comment type="caution">
    <text evidence="2">The sequence shown here is derived from an EMBL/GenBank/DDBJ whole genome shotgun (WGS) entry which is preliminary data.</text>
</comment>
<dbReference type="InterPro" id="IPR013321">
    <property type="entry name" value="Arc_rbn_hlx_hlx"/>
</dbReference>